<evidence type="ECO:0000256" key="2">
    <source>
        <dbReference type="SAM" id="MobiDB-lite"/>
    </source>
</evidence>
<evidence type="ECO:0000259" key="3">
    <source>
        <dbReference type="Pfam" id="PF12624"/>
    </source>
</evidence>
<dbReference type="GO" id="GO:0006623">
    <property type="term" value="P:protein targeting to vacuole"/>
    <property type="evidence" value="ECO:0007669"/>
    <property type="project" value="TreeGrafter"/>
</dbReference>
<sequence length="930" mass="105863">MLENVVAWVLNNYIGEYLENLNTDQLSVALLSGQLELENVPLKKTALRKLDIPLEVKSGVLGKLTLSVPLTHIRSEPWVLKLSDVLIIVGPASDKKYDVETSSDHTEKTKKETMLDELEKKHKTQLLETIGQKSAASDAQESWWGASLIATVVNNIQLILTNVHIRYEDGQTLPNGLSFVSGVRIRKMTVQTTNHHWKSGFVEPQEGVNVFKKLELQGFSFYWNSGQPLSKDINTVKELQNLLAPEDAGKNTYIIEPCSIELRMEKNASKFPLKGDPAIPRFKFWLRPEKIVVELSRRQMSELRALNREWSRFERARTHRKWRPVANVMGNAREWWRFAYDRVLDDTRRTNTRKTWSFALTRARHLNAYARAYRRRLIMLMSDPTYKDQDPTDSPARTADPARPSMGHEERTIMKQIERDEQYTFTELQLFRETVFRRLLREKETEMGIVPEGGTGGRGTPTADFEALESPGDEVPGTTVPPPKNQGLYSWFSSFFTGEQPEEASVETSFDFGQIDMHELKNIPPAFKEIEKQVEEELRDLLHDSWDDSTLLRKDLLLAEIALKLDQLTLRFVDVKTTGWKEERRVLAVDLMQLTSRVDLSPRTHTLSVSLSVHDLSVQRLITTCKRHREESMHNVEFDESLMYSKMENTKVLLAIGRGTQSSDLSKPLFKMQYRRRSPRLIVRHTVEGTFRPISVMCDENAFSGIGALFDDDPDILFSAEATAPIDQDQGPGLASSDAIVPNITLESHVFVDFHLPNLCIVLRKKGWDSSGRPKLNAPVEQFACVNVDSCHFGVVSKEQFVSTVTLDVGHMDIQDMLENTAHPFPLLSTKKTRDMKAASVSCPNLTTIVDSNDECISNSLPKDGYLSSYSATYLFENRKMTDNSRKTSTAVRGTKDDQRSSVEARIKCTVVDQRHPEFETRFGRVCFGG</sequence>
<evidence type="ECO:0000256" key="1">
    <source>
        <dbReference type="ARBA" id="ARBA00022448"/>
    </source>
</evidence>
<organism evidence="4 5">
    <name type="scientific">Mesorhabditis spiculigera</name>
    <dbReference type="NCBI Taxonomy" id="96644"/>
    <lineage>
        <taxon>Eukaryota</taxon>
        <taxon>Metazoa</taxon>
        <taxon>Ecdysozoa</taxon>
        <taxon>Nematoda</taxon>
        <taxon>Chromadorea</taxon>
        <taxon>Rhabditida</taxon>
        <taxon>Rhabditina</taxon>
        <taxon>Rhabditomorpha</taxon>
        <taxon>Rhabditoidea</taxon>
        <taxon>Rhabditidae</taxon>
        <taxon>Mesorhabditinae</taxon>
        <taxon>Mesorhabditis</taxon>
    </lineage>
</organism>
<feature type="region of interest" description="Disordered" evidence="2">
    <location>
        <begin position="384"/>
        <end position="408"/>
    </location>
</feature>
<dbReference type="EMBL" id="CATQJA010002709">
    <property type="protein sequence ID" value="CAJ0587158.1"/>
    <property type="molecule type" value="Genomic_DNA"/>
</dbReference>
<protein>
    <recommendedName>
        <fullName evidence="3">Chorein N-terminal domain-containing protein</fullName>
    </recommendedName>
</protein>
<keyword evidence="1" id="KW-0813">Transport</keyword>
<feature type="domain" description="Chorein N-terminal" evidence="3">
    <location>
        <begin position="1"/>
        <end position="711"/>
    </location>
</feature>
<dbReference type="GO" id="GO:0007005">
    <property type="term" value="P:mitochondrion organization"/>
    <property type="evidence" value="ECO:0007669"/>
    <property type="project" value="TreeGrafter"/>
</dbReference>
<comment type="caution">
    <text evidence="4">The sequence shown here is derived from an EMBL/GenBank/DDBJ whole genome shotgun (WGS) entry which is preliminary data.</text>
</comment>
<feature type="non-terminal residue" evidence="4">
    <location>
        <position position="930"/>
    </location>
</feature>
<reference evidence="4" key="1">
    <citation type="submission" date="2023-06" db="EMBL/GenBank/DDBJ databases">
        <authorList>
            <person name="Delattre M."/>
        </authorList>
    </citation>
    <scope>NUCLEOTIDE SEQUENCE</scope>
    <source>
        <strain evidence="4">AF72</strain>
    </source>
</reference>
<name>A0AA36DH64_9BILA</name>
<dbReference type="InterPro" id="IPR026854">
    <property type="entry name" value="VPS13_N"/>
</dbReference>
<dbReference type="Pfam" id="PF12624">
    <property type="entry name" value="VPS13_N"/>
    <property type="match status" value="1"/>
</dbReference>
<evidence type="ECO:0000313" key="5">
    <source>
        <dbReference type="Proteomes" id="UP001177023"/>
    </source>
</evidence>
<gene>
    <name evidence="4" type="ORF">MSPICULIGERA_LOCUS25135</name>
</gene>
<accession>A0AA36DH64</accession>
<dbReference type="Proteomes" id="UP001177023">
    <property type="component" value="Unassembled WGS sequence"/>
</dbReference>
<dbReference type="AlphaFoldDB" id="A0AA36DH64"/>
<evidence type="ECO:0000313" key="4">
    <source>
        <dbReference type="EMBL" id="CAJ0587158.1"/>
    </source>
</evidence>
<dbReference type="PANTHER" id="PTHR16166:SF141">
    <property type="entry name" value="INTERMEMBRANE LIPID TRANSFER PROTEIN VPS13D"/>
    <property type="match status" value="1"/>
</dbReference>
<dbReference type="InterPro" id="IPR026847">
    <property type="entry name" value="VPS13"/>
</dbReference>
<dbReference type="GO" id="GO:0045053">
    <property type="term" value="P:protein retention in Golgi apparatus"/>
    <property type="evidence" value="ECO:0007669"/>
    <property type="project" value="TreeGrafter"/>
</dbReference>
<keyword evidence="5" id="KW-1185">Reference proteome</keyword>
<dbReference type="PANTHER" id="PTHR16166">
    <property type="entry name" value="VACUOLAR PROTEIN SORTING-ASSOCIATED PROTEIN VPS13"/>
    <property type="match status" value="1"/>
</dbReference>
<proteinExistence type="predicted"/>